<feature type="region of interest" description="Disordered" evidence="1">
    <location>
        <begin position="53"/>
        <end position="77"/>
    </location>
</feature>
<keyword evidence="3" id="KW-1185">Reference proteome</keyword>
<accession>A0A6N6MY78</accession>
<protein>
    <submittedName>
        <fullName evidence="2">Uncharacterized protein</fullName>
    </submittedName>
</protein>
<name>A0A6N6MY78_9HYPH</name>
<sequence>MDERPTGRRARVTLDAQLVTYWDREAARLDALAAKARFGWIARRYRRKAEQARAQAARSRAREAARGAPTALPDETA</sequence>
<dbReference type="Proteomes" id="UP000441523">
    <property type="component" value="Unassembled WGS sequence"/>
</dbReference>
<evidence type="ECO:0000313" key="3">
    <source>
        <dbReference type="Proteomes" id="UP000441523"/>
    </source>
</evidence>
<gene>
    <name evidence="2" type="ORF">F6X51_07825</name>
</gene>
<evidence type="ECO:0000256" key="1">
    <source>
        <dbReference type="SAM" id="MobiDB-lite"/>
    </source>
</evidence>
<organism evidence="2 3">
    <name type="scientific">Methylobacterium planeticum</name>
    <dbReference type="NCBI Taxonomy" id="2615211"/>
    <lineage>
        <taxon>Bacteria</taxon>
        <taxon>Pseudomonadati</taxon>
        <taxon>Pseudomonadota</taxon>
        <taxon>Alphaproteobacteria</taxon>
        <taxon>Hyphomicrobiales</taxon>
        <taxon>Methylobacteriaceae</taxon>
        <taxon>Methylobacterium</taxon>
    </lineage>
</organism>
<reference evidence="2 3" key="1">
    <citation type="submission" date="2019-09" db="EMBL/GenBank/DDBJ databases">
        <title>YIM 132548 draft genome.</title>
        <authorList>
            <person name="Jiang L."/>
        </authorList>
    </citation>
    <scope>NUCLEOTIDE SEQUENCE [LARGE SCALE GENOMIC DNA]</scope>
    <source>
        <strain evidence="2 3">YIM 132548</strain>
    </source>
</reference>
<dbReference type="RefSeq" id="WP_150962679.1">
    <property type="nucleotide sequence ID" value="NZ_VZZJ01000005.1"/>
</dbReference>
<evidence type="ECO:0000313" key="2">
    <source>
        <dbReference type="EMBL" id="KAB1074282.1"/>
    </source>
</evidence>
<dbReference type="AlphaFoldDB" id="A0A6N6MY78"/>
<comment type="caution">
    <text evidence="2">The sequence shown here is derived from an EMBL/GenBank/DDBJ whole genome shotgun (WGS) entry which is preliminary data.</text>
</comment>
<dbReference type="EMBL" id="VZZJ01000005">
    <property type="protein sequence ID" value="KAB1074282.1"/>
    <property type="molecule type" value="Genomic_DNA"/>
</dbReference>
<proteinExistence type="predicted"/>